<dbReference type="AlphaFoldDB" id="A0A553P5P0"/>
<organism evidence="4 5">
    <name type="scientific">Tigriopus californicus</name>
    <name type="common">Marine copepod</name>
    <dbReference type="NCBI Taxonomy" id="6832"/>
    <lineage>
        <taxon>Eukaryota</taxon>
        <taxon>Metazoa</taxon>
        <taxon>Ecdysozoa</taxon>
        <taxon>Arthropoda</taxon>
        <taxon>Crustacea</taxon>
        <taxon>Multicrustacea</taxon>
        <taxon>Hexanauplia</taxon>
        <taxon>Copepoda</taxon>
        <taxon>Harpacticoida</taxon>
        <taxon>Harpacticidae</taxon>
        <taxon>Tigriopus</taxon>
    </lineage>
</organism>
<dbReference type="Proteomes" id="UP000318571">
    <property type="component" value="Chromosome 3"/>
</dbReference>
<feature type="chain" id="PRO_5021965520" evidence="3">
    <location>
        <begin position="24"/>
        <end position="493"/>
    </location>
</feature>
<keyword evidence="3" id="KW-0732">Signal</keyword>
<feature type="compositionally biased region" description="Acidic residues" evidence="2">
    <location>
        <begin position="460"/>
        <end position="481"/>
    </location>
</feature>
<keyword evidence="1" id="KW-0175">Coiled coil</keyword>
<evidence type="ECO:0000256" key="2">
    <source>
        <dbReference type="SAM" id="MobiDB-lite"/>
    </source>
</evidence>
<comment type="caution">
    <text evidence="4">The sequence shown here is derived from an EMBL/GenBank/DDBJ whole genome shotgun (WGS) entry which is preliminary data.</text>
</comment>
<feature type="coiled-coil region" evidence="1">
    <location>
        <begin position="169"/>
        <end position="236"/>
    </location>
</feature>
<sequence>MKSLRFTISCLLAFTSTLSVVMAIPLPQSLTEEQFRGFGDELSSSRSEESAPEVRIHSGYSRVMRFGRGFAHGPLRGFGPVTVKDPYQFQNQNEIQRVTYDDDKAPVFDLQKMLEEQAIKKAIEEANRKELMADTTTISTPVTEALEETTETVEESTDEPMEEVTTERVEMTTEDQDELEKAAEMAVEELQETADAITETFSGTLHSFDETLNNLLNKVDEEEANAVDEIDELKARFEADQEAQKVEETTVTEQPEDITRRNPLAEIELDDVFDPFALEIQDDDSDSEATTIDLADTQTRRNPLEEIVLDDVFDPFASEIQDDDATADETTATETTEAEGRRNPLDEIELDDVFDPFASEIQEDDSEGDEVVPDLPEAGVDQPATTRDPLAEVRLDDVFIIPEESQFDLSLRSEDAAVTRDLTEIEVAEATESNEVDEVVEGLTPDLQPEDVPRRPPVVFDDDTEEAAVPEGVSIEDEEQPPQEIDLGSVQEV</sequence>
<evidence type="ECO:0000256" key="1">
    <source>
        <dbReference type="SAM" id="Coils"/>
    </source>
</evidence>
<keyword evidence="5" id="KW-1185">Reference proteome</keyword>
<proteinExistence type="predicted"/>
<gene>
    <name evidence="4" type="ORF">TCAL_01873</name>
</gene>
<accession>A0A553P5P0</accession>
<feature type="compositionally biased region" description="Acidic residues" evidence="2">
    <location>
        <begin position="361"/>
        <end position="372"/>
    </location>
</feature>
<feature type="region of interest" description="Disordered" evidence="2">
    <location>
        <begin position="433"/>
        <end position="493"/>
    </location>
</feature>
<dbReference type="EMBL" id="VCGU01000007">
    <property type="protein sequence ID" value="TRY73001.1"/>
    <property type="molecule type" value="Genomic_DNA"/>
</dbReference>
<feature type="signal peptide" evidence="3">
    <location>
        <begin position="1"/>
        <end position="23"/>
    </location>
</feature>
<evidence type="ECO:0000313" key="5">
    <source>
        <dbReference type="Proteomes" id="UP000318571"/>
    </source>
</evidence>
<evidence type="ECO:0000313" key="4">
    <source>
        <dbReference type="EMBL" id="TRY73001.1"/>
    </source>
</evidence>
<feature type="region of interest" description="Disordered" evidence="2">
    <location>
        <begin position="319"/>
        <end position="389"/>
    </location>
</feature>
<protein>
    <submittedName>
        <fullName evidence="4">Uncharacterized protein</fullName>
    </submittedName>
</protein>
<name>A0A553P5P0_TIGCA</name>
<evidence type="ECO:0000256" key="3">
    <source>
        <dbReference type="SAM" id="SignalP"/>
    </source>
</evidence>
<reference evidence="4 5" key="1">
    <citation type="journal article" date="2018" name="Nat. Ecol. Evol.">
        <title>Genomic signatures of mitonuclear coevolution across populations of Tigriopus californicus.</title>
        <authorList>
            <person name="Barreto F.S."/>
            <person name="Watson E.T."/>
            <person name="Lima T.G."/>
            <person name="Willett C.S."/>
            <person name="Edmands S."/>
            <person name="Li W."/>
            <person name="Burton R.S."/>
        </authorList>
    </citation>
    <scope>NUCLEOTIDE SEQUENCE [LARGE SCALE GENOMIC DNA]</scope>
    <source>
        <strain evidence="4 5">San Diego</strain>
    </source>
</reference>